<sequence>MAAAVDVESDGSVRDLSKDSSLDLESKLGWLCLSDHNNLSDDETEIENPPDSQHVTSNESDQPLDSGPQPVIEADSNNSDNKLEKLYTMLHRHEPVFLKFSQESPQILVNSVSAAKDLMQLTILVNKTNEDVTAEAKRQAKHDKNVMLILKNVARAYQEIQTRMGTMQERLDETVDENPAKINASMQERIN</sequence>
<comment type="caution">
    <text evidence="2">The sequence shown here is derived from an EMBL/GenBank/DDBJ whole genome shotgun (WGS) entry which is preliminary data.</text>
</comment>
<proteinExistence type="predicted"/>
<evidence type="ECO:0000256" key="1">
    <source>
        <dbReference type="SAM" id="MobiDB-lite"/>
    </source>
</evidence>
<feature type="region of interest" description="Disordered" evidence="1">
    <location>
        <begin position="1"/>
        <end position="20"/>
    </location>
</feature>
<protein>
    <submittedName>
        <fullName evidence="2">Uncharacterized protein</fullName>
    </submittedName>
</protein>
<dbReference type="EMBL" id="JAAOAR010000285">
    <property type="protein sequence ID" value="KAF5590742.1"/>
    <property type="molecule type" value="Genomic_DNA"/>
</dbReference>
<feature type="region of interest" description="Disordered" evidence="1">
    <location>
        <begin position="38"/>
        <end position="78"/>
    </location>
</feature>
<feature type="compositionally biased region" description="Basic and acidic residues" evidence="1">
    <location>
        <begin position="11"/>
        <end position="20"/>
    </location>
</feature>
<keyword evidence="3" id="KW-1185">Reference proteome</keyword>
<dbReference type="AlphaFoldDB" id="A0A8H5LET4"/>
<dbReference type="Proteomes" id="UP000544095">
    <property type="component" value="Unassembled WGS sequence"/>
</dbReference>
<feature type="compositionally biased region" description="Polar residues" evidence="1">
    <location>
        <begin position="50"/>
        <end position="63"/>
    </location>
</feature>
<gene>
    <name evidence="2" type="ORF">FPANT_5908</name>
</gene>
<name>A0A8H5LET4_9HYPO</name>
<organism evidence="2 3">
    <name type="scientific">Fusarium pseudoanthophilum</name>
    <dbReference type="NCBI Taxonomy" id="48495"/>
    <lineage>
        <taxon>Eukaryota</taxon>
        <taxon>Fungi</taxon>
        <taxon>Dikarya</taxon>
        <taxon>Ascomycota</taxon>
        <taxon>Pezizomycotina</taxon>
        <taxon>Sordariomycetes</taxon>
        <taxon>Hypocreomycetidae</taxon>
        <taxon>Hypocreales</taxon>
        <taxon>Nectriaceae</taxon>
        <taxon>Fusarium</taxon>
        <taxon>Fusarium fujikuroi species complex</taxon>
    </lineage>
</organism>
<evidence type="ECO:0000313" key="2">
    <source>
        <dbReference type="EMBL" id="KAF5590742.1"/>
    </source>
</evidence>
<evidence type="ECO:0000313" key="3">
    <source>
        <dbReference type="Proteomes" id="UP000544095"/>
    </source>
</evidence>
<reference evidence="2 3" key="1">
    <citation type="submission" date="2020-05" db="EMBL/GenBank/DDBJ databases">
        <title>Identification and distribution of gene clusters putatively required for synthesis of sphingolipid metabolism inhibitors in phylogenetically diverse species of the filamentous fungus Fusarium.</title>
        <authorList>
            <person name="Kim H.-S."/>
            <person name="Busman M."/>
            <person name="Brown D.W."/>
            <person name="Divon H."/>
            <person name="Uhlig S."/>
            <person name="Proctor R.H."/>
        </authorList>
    </citation>
    <scope>NUCLEOTIDE SEQUENCE [LARGE SCALE GENOMIC DNA]</scope>
    <source>
        <strain evidence="2 3">NRRL 25211</strain>
    </source>
</reference>
<accession>A0A8H5LET4</accession>